<dbReference type="InterPro" id="IPR011989">
    <property type="entry name" value="ARM-like"/>
</dbReference>
<evidence type="ECO:0000256" key="1">
    <source>
        <dbReference type="SAM" id="MobiDB-lite"/>
    </source>
</evidence>
<name>A0ABV0R7H7_9TELE</name>
<feature type="compositionally biased region" description="Low complexity" evidence="1">
    <location>
        <begin position="85"/>
        <end position="96"/>
    </location>
</feature>
<comment type="caution">
    <text evidence="2">The sequence shown here is derived from an EMBL/GenBank/DDBJ whole genome shotgun (WGS) entry which is preliminary data.</text>
</comment>
<keyword evidence="3" id="KW-1185">Reference proteome</keyword>
<evidence type="ECO:0000313" key="2">
    <source>
        <dbReference type="EMBL" id="MEQ2204091.1"/>
    </source>
</evidence>
<accession>A0ABV0R7H7</accession>
<protein>
    <submittedName>
        <fullName evidence="2">Uncharacterized protein</fullName>
    </submittedName>
</protein>
<evidence type="ECO:0000313" key="3">
    <source>
        <dbReference type="Proteomes" id="UP001434883"/>
    </source>
</evidence>
<dbReference type="Gene3D" id="1.25.10.10">
    <property type="entry name" value="Leucine-rich Repeat Variant"/>
    <property type="match status" value="2"/>
</dbReference>
<dbReference type="PANTHER" id="PTHR12363:SF42">
    <property type="entry name" value="TRANSPORTIN-3"/>
    <property type="match status" value="1"/>
</dbReference>
<dbReference type="EMBL" id="JAHRIN010035492">
    <property type="protein sequence ID" value="MEQ2204091.1"/>
    <property type="molecule type" value="Genomic_DNA"/>
</dbReference>
<dbReference type="InterPro" id="IPR051345">
    <property type="entry name" value="Importin_beta-like_NTR"/>
</dbReference>
<organism evidence="2 3">
    <name type="scientific">Xenoophorus captivus</name>
    <dbReference type="NCBI Taxonomy" id="1517983"/>
    <lineage>
        <taxon>Eukaryota</taxon>
        <taxon>Metazoa</taxon>
        <taxon>Chordata</taxon>
        <taxon>Craniata</taxon>
        <taxon>Vertebrata</taxon>
        <taxon>Euteleostomi</taxon>
        <taxon>Actinopterygii</taxon>
        <taxon>Neopterygii</taxon>
        <taxon>Teleostei</taxon>
        <taxon>Neoteleostei</taxon>
        <taxon>Acanthomorphata</taxon>
        <taxon>Ovalentaria</taxon>
        <taxon>Atherinomorphae</taxon>
        <taxon>Cyprinodontiformes</taxon>
        <taxon>Goodeidae</taxon>
        <taxon>Xenoophorus</taxon>
    </lineage>
</organism>
<dbReference type="Pfam" id="PF24139">
    <property type="entry name" value="TPR_TNPO3_IPO13_4th"/>
    <property type="match status" value="1"/>
</dbReference>
<proteinExistence type="predicted"/>
<sequence length="310" mass="33688">MMPSHLQIWPVLSETLNAHQADNRIVERCCRCLRFAVRCVGKGSASLLQPLVTQVIHTYGVSTLLLPVPGQHPGGRVRHGGGLQAGTAGHAAGKHTPVTTPLRSDQLMTKNCSSSSTAGSILSQNHLMDSSGPVKVCWTIIWQGGKQRTSKEMQCVSGHNVEADEVLCFHVDLSDGVKRELPAGQDVRFCLISSGVFVSRFVQRSPVTLLGSSIIIHIIQCAVAATSLDHRDANCSVMKFIRDLVHTGVGNDNGQHLINQLLHSCCFCLPPYTLPDVAEVLWEIMLFNRPVSPPADGFVVCSVRQLISFR</sequence>
<reference evidence="2 3" key="1">
    <citation type="submission" date="2021-06" db="EMBL/GenBank/DDBJ databases">
        <authorList>
            <person name="Palmer J.M."/>
        </authorList>
    </citation>
    <scope>NUCLEOTIDE SEQUENCE [LARGE SCALE GENOMIC DNA]</scope>
    <source>
        <strain evidence="2 3">XC_2019</strain>
        <tissue evidence="2">Muscle</tissue>
    </source>
</reference>
<feature type="region of interest" description="Disordered" evidence="1">
    <location>
        <begin position="76"/>
        <end position="102"/>
    </location>
</feature>
<dbReference type="PANTHER" id="PTHR12363">
    <property type="entry name" value="TRANSPORTIN 3 AND IMPORTIN 13"/>
    <property type="match status" value="1"/>
</dbReference>
<dbReference type="InterPro" id="IPR058537">
    <property type="entry name" value="TPR_TNPO3_IPO13_4th"/>
</dbReference>
<gene>
    <name evidence="2" type="ORF">XENOCAPTIV_007698</name>
</gene>
<dbReference type="Proteomes" id="UP001434883">
    <property type="component" value="Unassembled WGS sequence"/>
</dbReference>